<name>A0ABY5ZN85_9BACT</name>
<dbReference type="Gene3D" id="3.60.15.10">
    <property type="entry name" value="Ribonuclease Z/Hydroxyacylglutathione hydrolase-like"/>
    <property type="match status" value="1"/>
</dbReference>
<evidence type="ECO:0000313" key="2">
    <source>
        <dbReference type="EMBL" id="UWZ80607.1"/>
    </source>
</evidence>
<dbReference type="InterPro" id="IPR001279">
    <property type="entry name" value="Metallo-B-lactamas"/>
</dbReference>
<dbReference type="SMART" id="SM00849">
    <property type="entry name" value="Lactamase_B"/>
    <property type="match status" value="1"/>
</dbReference>
<dbReference type="SUPFAM" id="SSF56281">
    <property type="entry name" value="Metallo-hydrolase/oxidoreductase"/>
    <property type="match status" value="1"/>
</dbReference>
<protein>
    <submittedName>
        <fullName evidence="2">MBL fold metallo-hydrolase</fullName>
    </submittedName>
</protein>
<evidence type="ECO:0000259" key="1">
    <source>
        <dbReference type="SMART" id="SM00849"/>
    </source>
</evidence>
<dbReference type="InterPro" id="IPR052533">
    <property type="entry name" value="WalJ/YycJ-like"/>
</dbReference>
<evidence type="ECO:0000313" key="3">
    <source>
        <dbReference type="Proteomes" id="UP001060414"/>
    </source>
</evidence>
<proteinExistence type="predicted"/>
<dbReference type="Proteomes" id="UP001060414">
    <property type="component" value="Chromosome"/>
</dbReference>
<reference evidence="2" key="1">
    <citation type="journal article" date="2022" name="Environ. Microbiol.">
        <title>Geoalkalibacter halelectricus SAP #1 sp. nov. possessing extracellular electron transfer and mineral#reducing capabilities from a haloalkaline environment.</title>
        <authorList>
            <person name="Yadav S."/>
            <person name="Singh R."/>
            <person name="Sundharam S.S."/>
            <person name="Chaudhary S."/>
            <person name="Krishnamurthi S."/>
            <person name="Patil S.A."/>
        </authorList>
    </citation>
    <scope>NUCLEOTIDE SEQUENCE</scope>
    <source>
        <strain evidence="2">SAP-1</strain>
    </source>
</reference>
<dbReference type="EMBL" id="CP092109">
    <property type="protein sequence ID" value="UWZ80607.1"/>
    <property type="molecule type" value="Genomic_DNA"/>
</dbReference>
<gene>
    <name evidence="2" type="ORF">L9S41_04210</name>
</gene>
<organism evidence="2 3">
    <name type="scientific">Geoalkalibacter halelectricus</name>
    <dbReference type="NCBI Taxonomy" id="2847045"/>
    <lineage>
        <taxon>Bacteria</taxon>
        <taxon>Pseudomonadati</taxon>
        <taxon>Thermodesulfobacteriota</taxon>
        <taxon>Desulfuromonadia</taxon>
        <taxon>Desulfuromonadales</taxon>
        <taxon>Geoalkalibacteraceae</taxon>
        <taxon>Geoalkalibacter</taxon>
    </lineage>
</organism>
<keyword evidence="3" id="KW-1185">Reference proteome</keyword>
<dbReference type="Pfam" id="PF12706">
    <property type="entry name" value="Lactamase_B_2"/>
    <property type="match status" value="1"/>
</dbReference>
<dbReference type="InterPro" id="IPR036866">
    <property type="entry name" value="RibonucZ/Hydroxyglut_hydro"/>
</dbReference>
<feature type="domain" description="Metallo-beta-lactamase" evidence="1">
    <location>
        <begin position="11"/>
        <end position="186"/>
    </location>
</feature>
<sequence length="257" mass="27998">MRVCLIASGSKGNAVYLESRESRILIDAGLSARELTRRLALIGVEGADLDAILVSHEHGDHVRGVGPLSRRHGLPVHICPQTCRASPALGILPHLQEFDAGEIFSCRDLRVESFPLTHDAVQPVGYVIESRAGKVGIATDLGIATRLVRERLRGCRVLILEANHDETLLRDGPYPWHLKQRIRGNHGHLSNSACAELLGELLWEGLEAVFLAHLSETNNRAELALSAAQRVLDGQTICHPQLIVGRQDAPSLCVALT</sequence>
<dbReference type="PANTHER" id="PTHR47619">
    <property type="entry name" value="METALLO-HYDROLASE YYCJ-RELATED"/>
    <property type="match status" value="1"/>
</dbReference>
<accession>A0ABY5ZN85</accession>
<dbReference type="RefSeq" id="WP_260748965.1">
    <property type="nucleotide sequence ID" value="NZ_CP092109.1"/>
</dbReference>
<dbReference type="PANTHER" id="PTHR47619:SF1">
    <property type="entry name" value="EXODEOXYRIBONUCLEASE WALJ"/>
    <property type="match status" value="1"/>
</dbReference>